<proteinExistence type="predicted"/>
<feature type="region of interest" description="Disordered" evidence="1">
    <location>
        <begin position="35"/>
        <end position="73"/>
    </location>
</feature>
<accession>A0A8J7YJG7</accession>
<feature type="compositionally biased region" description="Low complexity" evidence="1">
    <location>
        <begin position="35"/>
        <end position="45"/>
    </location>
</feature>
<dbReference type="PANTHER" id="PTHR34512">
    <property type="entry name" value="CELL SURFACE PROTEIN"/>
    <property type="match status" value="1"/>
</dbReference>
<dbReference type="SUPFAM" id="SSF50998">
    <property type="entry name" value="Quinoprotein alcohol dehydrogenase-like"/>
    <property type="match status" value="2"/>
</dbReference>
<dbReference type="Gene3D" id="2.40.128.630">
    <property type="match status" value="3"/>
</dbReference>
<keyword evidence="4" id="KW-1185">Reference proteome</keyword>
<evidence type="ECO:0000259" key="2">
    <source>
        <dbReference type="Pfam" id="PF13360"/>
    </source>
</evidence>
<gene>
    <name evidence="3" type="ORF">EGD98_11225</name>
</gene>
<evidence type="ECO:0000313" key="4">
    <source>
        <dbReference type="Proteomes" id="UP000783863"/>
    </source>
</evidence>
<dbReference type="InterPro" id="IPR011047">
    <property type="entry name" value="Quinoprotein_ADH-like_sf"/>
</dbReference>
<protein>
    <submittedName>
        <fullName evidence="3">PQQ-binding-like beta-propeller repeat protein</fullName>
    </submittedName>
</protein>
<feature type="domain" description="Pyrrolo-quinoline quinone repeat" evidence="2">
    <location>
        <begin position="71"/>
        <end position="246"/>
    </location>
</feature>
<dbReference type="PROSITE" id="PS51257">
    <property type="entry name" value="PROKAR_LIPOPROTEIN"/>
    <property type="match status" value="1"/>
</dbReference>
<name>A0A8J7YJG7_9EURY</name>
<feature type="compositionally biased region" description="Acidic residues" evidence="1">
    <location>
        <begin position="52"/>
        <end position="64"/>
    </location>
</feature>
<dbReference type="Gene3D" id="2.40.10.480">
    <property type="match status" value="1"/>
</dbReference>
<organism evidence="3 4">
    <name type="scientific">Haloarcula salinisoli</name>
    <dbReference type="NCBI Taxonomy" id="2487746"/>
    <lineage>
        <taxon>Archaea</taxon>
        <taxon>Methanobacteriati</taxon>
        <taxon>Methanobacteriota</taxon>
        <taxon>Stenosarchaea group</taxon>
        <taxon>Halobacteria</taxon>
        <taxon>Halobacteriales</taxon>
        <taxon>Haloarculaceae</taxon>
        <taxon>Haloarcula</taxon>
    </lineage>
</organism>
<dbReference type="InterPro" id="IPR002372">
    <property type="entry name" value="PQQ_rpt_dom"/>
</dbReference>
<dbReference type="Proteomes" id="UP000783863">
    <property type="component" value="Unassembled WGS sequence"/>
</dbReference>
<dbReference type="InterPro" id="IPR018391">
    <property type="entry name" value="PQQ_b-propeller_rpt"/>
</dbReference>
<evidence type="ECO:0000313" key="3">
    <source>
        <dbReference type="EMBL" id="MBX0304239.1"/>
    </source>
</evidence>
<comment type="caution">
    <text evidence="3">The sequence shown here is derived from an EMBL/GenBank/DDBJ whole genome shotgun (WGS) entry which is preliminary data.</text>
</comment>
<sequence length="394" mass="41129">MTNETGKEVAQLKRSRRLVLHTSLTACASALAGCGTFDGTTSTTTRNRDPDESAEPAETDEPDGPVEPPESSRRLWAQSLGISTGTPPVVVDGTVVYGTEAGTVFGFDAAEGQQVWTYEKGNRGAVTDIAVDDSTVYLGRRSGSLEAFALDDRAQRWQDSLGSNITGLTFDDSTLYAGTLGIVETDGESSVSGRCLAYDTDDGDQRWATDTAGAVLSQPVVSGDTVYIGTTEIVALETGTGATRWTGGRGSVVEGVAVGERTLYATDKNGIWALEKADGSTVWEVERSVNAGGNPALADGQLYTATGQSEIGAVDAETGEITWEGDIDAIPSTKVVLTDETAYVGSFDGVVALDRTDGAIEWRHTVPGRINTLGVDGGIVYVGDSDGTAVAIES</sequence>
<evidence type="ECO:0000256" key="1">
    <source>
        <dbReference type="SAM" id="MobiDB-lite"/>
    </source>
</evidence>
<dbReference type="SMART" id="SM00564">
    <property type="entry name" value="PQQ"/>
    <property type="match status" value="7"/>
</dbReference>
<reference evidence="3" key="1">
    <citation type="submission" date="2021-06" db="EMBL/GenBank/DDBJ databases">
        <title>Halomicroarcula sp. F24A a new haloarchaeum isolated from saline soil.</title>
        <authorList>
            <person name="Duran-Viseras A."/>
            <person name="Sanchez-Porro C."/>
            <person name="Ventosa A."/>
        </authorList>
    </citation>
    <scope>NUCLEOTIDE SEQUENCE</scope>
    <source>
        <strain evidence="3">F24A</strain>
    </source>
</reference>
<dbReference type="RefSeq" id="WP_220588462.1">
    <property type="nucleotide sequence ID" value="NZ_RKLQ01000002.1"/>
</dbReference>
<dbReference type="PANTHER" id="PTHR34512:SF30">
    <property type="entry name" value="OUTER MEMBRANE PROTEIN ASSEMBLY FACTOR BAMB"/>
    <property type="match status" value="1"/>
</dbReference>
<dbReference type="AlphaFoldDB" id="A0A8J7YJG7"/>
<dbReference type="Pfam" id="PF13360">
    <property type="entry name" value="PQQ_2"/>
    <property type="match status" value="2"/>
</dbReference>
<feature type="domain" description="Pyrrolo-quinoline quinone repeat" evidence="2">
    <location>
        <begin position="309"/>
        <end position="393"/>
    </location>
</feature>
<dbReference type="EMBL" id="RKLQ01000002">
    <property type="protein sequence ID" value="MBX0304239.1"/>
    <property type="molecule type" value="Genomic_DNA"/>
</dbReference>